<evidence type="ECO:0000256" key="2">
    <source>
        <dbReference type="ARBA" id="ARBA00022448"/>
    </source>
</evidence>
<dbReference type="InterPro" id="IPR020846">
    <property type="entry name" value="MFS_dom"/>
</dbReference>
<dbReference type="GO" id="GO:0005886">
    <property type="term" value="C:plasma membrane"/>
    <property type="evidence" value="ECO:0007669"/>
    <property type="project" value="UniProtKB-SubCell"/>
</dbReference>
<evidence type="ECO:0000256" key="3">
    <source>
        <dbReference type="ARBA" id="ARBA00022475"/>
    </source>
</evidence>
<name>A0A8I0K0T6_9ACTN</name>
<feature type="transmembrane region" description="Helical" evidence="7">
    <location>
        <begin position="321"/>
        <end position="341"/>
    </location>
</feature>
<feature type="transmembrane region" description="Helical" evidence="7">
    <location>
        <begin position="176"/>
        <end position="196"/>
    </location>
</feature>
<evidence type="ECO:0000256" key="7">
    <source>
        <dbReference type="SAM" id="Phobius"/>
    </source>
</evidence>
<keyword evidence="3" id="KW-1003">Cell membrane</keyword>
<feature type="transmembrane region" description="Helical" evidence="7">
    <location>
        <begin position="147"/>
        <end position="170"/>
    </location>
</feature>
<organism evidence="9 10">
    <name type="scientific">Aeromicrobium senzhongii</name>
    <dbReference type="NCBI Taxonomy" id="2663859"/>
    <lineage>
        <taxon>Bacteria</taxon>
        <taxon>Bacillati</taxon>
        <taxon>Actinomycetota</taxon>
        <taxon>Actinomycetes</taxon>
        <taxon>Propionibacteriales</taxon>
        <taxon>Nocardioidaceae</taxon>
        <taxon>Aeromicrobium</taxon>
    </lineage>
</organism>
<feature type="transmembrane region" description="Helical" evidence="7">
    <location>
        <begin position="293"/>
        <end position="315"/>
    </location>
</feature>
<dbReference type="PANTHER" id="PTHR23513">
    <property type="entry name" value="INTEGRAL MEMBRANE EFFLUX PROTEIN-RELATED"/>
    <property type="match status" value="1"/>
</dbReference>
<feature type="transmembrane region" description="Helical" evidence="7">
    <location>
        <begin position="387"/>
        <end position="407"/>
    </location>
</feature>
<dbReference type="EMBL" id="JACTVM010000002">
    <property type="protein sequence ID" value="MBC9226163.1"/>
    <property type="molecule type" value="Genomic_DNA"/>
</dbReference>
<proteinExistence type="predicted"/>
<dbReference type="SUPFAM" id="SSF103473">
    <property type="entry name" value="MFS general substrate transporter"/>
    <property type="match status" value="1"/>
</dbReference>
<keyword evidence="2" id="KW-0813">Transport</keyword>
<dbReference type="InterPro" id="IPR036259">
    <property type="entry name" value="MFS_trans_sf"/>
</dbReference>
<dbReference type="GO" id="GO:0022857">
    <property type="term" value="F:transmembrane transporter activity"/>
    <property type="evidence" value="ECO:0007669"/>
    <property type="project" value="InterPro"/>
</dbReference>
<evidence type="ECO:0000313" key="10">
    <source>
        <dbReference type="Proteomes" id="UP000620591"/>
    </source>
</evidence>
<keyword evidence="6 7" id="KW-0472">Membrane</keyword>
<feature type="transmembrane region" description="Helical" evidence="7">
    <location>
        <begin position="267"/>
        <end position="286"/>
    </location>
</feature>
<evidence type="ECO:0000259" key="8">
    <source>
        <dbReference type="PROSITE" id="PS50850"/>
    </source>
</evidence>
<dbReference type="RefSeq" id="WP_187769143.1">
    <property type="nucleotide sequence ID" value="NZ_JACTVM010000002.1"/>
</dbReference>
<comment type="caution">
    <text evidence="9">The sequence shown here is derived from an EMBL/GenBank/DDBJ whole genome shotgun (WGS) entry which is preliminary data.</text>
</comment>
<dbReference type="InterPro" id="IPR010290">
    <property type="entry name" value="TM_effector"/>
</dbReference>
<feature type="transmembrane region" description="Helical" evidence="7">
    <location>
        <begin position="361"/>
        <end position="381"/>
    </location>
</feature>
<dbReference type="Pfam" id="PF05977">
    <property type="entry name" value="MFS_3"/>
    <property type="match status" value="1"/>
</dbReference>
<evidence type="ECO:0000313" key="9">
    <source>
        <dbReference type="EMBL" id="MBC9226163.1"/>
    </source>
</evidence>
<feature type="domain" description="Major facilitator superfamily (MFS) profile" evidence="8">
    <location>
        <begin position="226"/>
        <end position="421"/>
    </location>
</feature>
<accession>A0A8I0K0T6</accession>
<evidence type="ECO:0000256" key="1">
    <source>
        <dbReference type="ARBA" id="ARBA00004429"/>
    </source>
</evidence>
<sequence>MPNVLTDLRPLRASAAYRRLWIGQAVSGFGQQMSVVAIAWEVWLLTESSFSVGLVGLAGLLPLVIGGLYGGALVDAFDRRTVALASAMGLWISSIALVAHSVAGLESVGFLYGVVAVQALFFAVNNPARAAMLPQLLPAHLLPAANALGMAATNLSFTVGPLLGGVLIAWRGVEAAYVVDVLLYVAALYSVVRLPALPPAKPMPVPGLRSVVEGLRFLRTAPNIAMSFVVDLCAMVFAQPRALFPALAATVYATSQGGDAGASSLGLLQASPAIGSLAAFVFSGWVSRVHRHGIAIVVAIVVYGASVAAAGFSAIGLPGLLWLAVTCLALSGAADMISAAYRSTILQTAAPDEMRGRMQGLFIVVVAGGPRLGDFLIGSLAEFTGAPWAMVVGGGLCIAGVLLSVALRRRFLAYDGRHPTP</sequence>
<gene>
    <name evidence="9" type="ORF">IBG24_07540</name>
</gene>
<evidence type="ECO:0000256" key="5">
    <source>
        <dbReference type="ARBA" id="ARBA00022989"/>
    </source>
</evidence>
<keyword evidence="5 7" id="KW-1133">Transmembrane helix</keyword>
<dbReference type="PANTHER" id="PTHR23513:SF9">
    <property type="entry name" value="ENTEROBACTIN EXPORTER ENTS"/>
    <property type="match status" value="1"/>
</dbReference>
<feature type="transmembrane region" description="Helical" evidence="7">
    <location>
        <begin position="20"/>
        <end position="43"/>
    </location>
</feature>
<reference evidence="9" key="1">
    <citation type="submission" date="2020-09" db="EMBL/GenBank/DDBJ databases">
        <title>Novel species in genus Aeromicrobium.</title>
        <authorList>
            <person name="Zhang G."/>
        </authorList>
    </citation>
    <scope>NUCLEOTIDE SEQUENCE</scope>
    <source>
        <strain evidence="9">Zg-636</strain>
    </source>
</reference>
<dbReference type="Proteomes" id="UP000620591">
    <property type="component" value="Unassembled WGS sequence"/>
</dbReference>
<dbReference type="CDD" id="cd06173">
    <property type="entry name" value="MFS_MefA_like"/>
    <property type="match status" value="1"/>
</dbReference>
<dbReference type="PROSITE" id="PS50850">
    <property type="entry name" value="MFS"/>
    <property type="match status" value="1"/>
</dbReference>
<feature type="transmembrane region" description="Helical" evidence="7">
    <location>
        <begin position="82"/>
        <end position="103"/>
    </location>
</feature>
<protein>
    <submittedName>
        <fullName evidence="9">MFS transporter</fullName>
    </submittedName>
</protein>
<evidence type="ECO:0000256" key="6">
    <source>
        <dbReference type="ARBA" id="ARBA00023136"/>
    </source>
</evidence>
<keyword evidence="4 7" id="KW-0812">Transmembrane</keyword>
<evidence type="ECO:0000256" key="4">
    <source>
        <dbReference type="ARBA" id="ARBA00022692"/>
    </source>
</evidence>
<comment type="subcellular location">
    <subcellularLocation>
        <location evidence="1">Cell inner membrane</location>
        <topology evidence="1">Multi-pass membrane protein</topology>
    </subcellularLocation>
</comment>
<dbReference type="AlphaFoldDB" id="A0A8I0K0T6"/>
<dbReference type="Gene3D" id="1.20.1250.20">
    <property type="entry name" value="MFS general substrate transporter like domains"/>
    <property type="match status" value="1"/>
</dbReference>
<feature type="transmembrane region" description="Helical" evidence="7">
    <location>
        <begin position="49"/>
        <end position="70"/>
    </location>
</feature>